<feature type="domain" description="Type I restriction modification DNA specificity" evidence="4">
    <location>
        <begin position="11"/>
        <end position="191"/>
    </location>
</feature>
<keyword evidence="5" id="KW-0255">Endonuclease</keyword>
<dbReference type="GO" id="GO:0009307">
    <property type="term" value="P:DNA restriction-modification system"/>
    <property type="evidence" value="ECO:0007669"/>
    <property type="project" value="UniProtKB-KW"/>
</dbReference>
<evidence type="ECO:0000313" key="6">
    <source>
        <dbReference type="Proteomes" id="UP000179769"/>
    </source>
</evidence>
<keyword evidence="3" id="KW-0238">DNA-binding</keyword>
<accession>A0A1S1Q5F0</accession>
<organism evidence="5 6">
    <name type="scientific">Parafrankia soli</name>
    <dbReference type="NCBI Taxonomy" id="2599596"/>
    <lineage>
        <taxon>Bacteria</taxon>
        <taxon>Bacillati</taxon>
        <taxon>Actinomycetota</taxon>
        <taxon>Actinomycetes</taxon>
        <taxon>Frankiales</taxon>
        <taxon>Frankiaceae</taxon>
        <taxon>Parafrankia</taxon>
    </lineage>
</organism>
<dbReference type="PANTHER" id="PTHR30408:SF12">
    <property type="entry name" value="TYPE I RESTRICTION ENZYME MJAVIII SPECIFICITY SUBUNIT"/>
    <property type="match status" value="1"/>
</dbReference>
<dbReference type="Proteomes" id="UP000179769">
    <property type="component" value="Unassembled WGS sequence"/>
</dbReference>
<dbReference type="GO" id="GO:0004519">
    <property type="term" value="F:endonuclease activity"/>
    <property type="evidence" value="ECO:0007669"/>
    <property type="project" value="UniProtKB-KW"/>
</dbReference>
<keyword evidence="6" id="KW-1185">Reference proteome</keyword>
<evidence type="ECO:0000313" key="5">
    <source>
        <dbReference type="EMBL" id="OHV28827.1"/>
    </source>
</evidence>
<dbReference type="InterPro" id="IPR000055">
    <property type="entry name" value="Restrct_endonuc_typeI_TRD"/>
</dbReference>
<dbReference type="PANTHER" id="PTHR30408">
    <property type="entry name" value="TYPE-1 RESTRICTION ENZYME ECOKI SPECIFICITY PROTEIN"/>
    <property type="match status" value="1"/>
</dbReference>
<comment type="caution">
    <text evidence="5">The sequence shown here is derived from an EMBL/GenBank/DDBJ whole genome shotgun (WGS) entry which is preliminary data.</text>
</comment>
<evidence type="ECO:0000259" key="4">
    <source>
        <dbReference type="Pfam" id="PF01420"/>
    </source>
</evidence>
<dbReference type="Pfam" id="PF01420">
    <property type="entry name" value="Methylase_S"/>
    <property type="match status" value="1"/>
</dbReference>
<dbReference type="OrthoDB" id="9798929at2"/>
<dbReference type="InterPro" id="IPR052021">
    <property type="entry name" value="Type-I_RS_S_subunit"/>
</dbReference>
<keyword evidence="5" id="KW-0378">Hydrolase</keyword>
<keyword evidence="5" id="KW-0540">Nuclease</keyword>
<protein>
    <submittedName>
        <fullName evidence="5">Restriction endonuclease</fullName>
    </submittedName>
</protein>
<name>A0A1S1Q5F0_9ACTN</name>
<reference evidence="6" key="1">
    <citation type="submission" date="2016-07" db="EMBL/GenBank/DDBJ databases">
        <title>Frankia sp. NRRL B-16219 Genome sequencing.</title>
        <authorList>
            <person name="Ghodhbane-Gtari F."/>
            <person name="Swanson E."/>
            <person name="Gueddou A."/>
            <person name="Louati M."/>
            <person name="Nouioui I."/>
            <person name="Hezbri K."/>
            <person name="Abebe-Akele F."/>
            <person name="Simpson S."/>
            <person name="Morris K."/>
            <person name="Thomas K."/>
            <person name="Gtari M."/>
            <person name="Tisa L.S."/>
        </authorList>
    </citation>
    <scope>NUCLEOTIDE SEQUENCE [LARGE SCALE GENOMIC DNA]</scope>
    <source>
        <strain evidence="6">NRRL B-16219</strain>
    </source>
</reference>
<sequence length="194" mass="20922">MNTLIGPVPPTWCEIALRDAFKVQAGPSGATFSPADKAPDGVPDGVPMVTPKSIQNGRIVADGCVTVSREAADRMDRFALRADDIVCTRIGDGRRHALASPEHTGWLLGGACVFLRASAEVLPRYLNHYLRQPLVQRWLAQQVSGAVVPTVSAGTLEELPLVVPPRETQMKIVDLLDALDEKIAAHQEIVQTAE</sequence>
<dbReference type="SUPFAM" id="SSF116734">
    <property type="entry name" value="DNA methylase specificity domain"/>
    <property type="match status" value="1"/>
</dbReference>
<dbReference type="EMBL" id="MAXA01000203">
    <property type="protein sequence ID" value="OHV28827.1"/>
    <property type="molecule type" value="Genomic_DNA"/>
</dbReference>
<feature type="non-terminal residue" evidence="5">
    <location>
        <position position="194"/>
    </location>
</feature>
<proteinExistence type="inferred from homology"/>
<dbReference type="AlphaFoldDB" id="A0A1S1Q5F0"/>
<dbReference type="Gene3D" id="3.90.220.20">
    <property type="entry name" value="DNA methylase specificity domains"/>
    <property type="match status" value="1"/>
</dbReference>
<evidence type="ECO:0000256" key="1">
    <source>
        <dbReference type="ARBA" id="ARBA00010923"/>
    </source>
</evidence>
<comment type="similarity">
    <text evidence="1">Belongs to the type-I restriction system S methylase family.</text>
</comment>
<keyword evidence="2" id="KW-0680">Restriction system</keyword>
<dbReference type="InterPro" id="IPR044946">
    <property type="entry name" value="Restrct_endonuc_typeI_TRD_sf"/>
</dbReference>
<dbReference type="GO" id="GO:0003677">
    <property type="term" value="F:DNA binding"/>
    <property type="evidence" value="ECO:0007669"/>
    <property type="project" value="UniProtKB-KW"/>
</dbReference>
<evidence type="ECO:0000256" key="3">
    <source>
        <dbReference type="ARBA" id="ARBA00023125"/>
    </source>
</evidence>
<gene>
    <name evidence="5" type="ORF">BBK14_34220</name>
</gene>
<evidence type="ECO:0000256" key="2">
    <source>
        <dbReference type="ARBA" id="ARBA00022747"/>
    </source>
</evidence>